<evidence type="ECO:0000256" key="4">
    <source>
        <dbReference type="ARBA" id="ARBA00022777"/>
    </source>
</evidence>
<keyword evidence="5" id="KW-1133">Transmembrane helix</keyword>
<keyword evidence="3" id="KW-0808">Transferase</keyword>
<dbReference type="OrthoDB" id="9809348at2"/>
<organism evidence="7 8">
    <name type="scientific">Hungatella hathewayi</name>
    <dbReference type="NCBI Taxonomy" id="154046"/>
    <lineage>
        <taxon>Bacteria</taxon>
        <taxon>Bacillati</taxon>
        <taxon>Bacillota</taxon>
        <taxon>Clostridia</taxon>
        <taxon>Lachnospirales</taxon>
        <taxon>Lachnospiraceae</taxon>
        <taxon>Hungatella</taxon>
    </lineage>
</organism>
<evidence type="ECO:0000256" key="3">
    <source>
        <dbReference type="ARBA" id="ARBA00022679"/>
    </source>
</evidence>
<dbReference type="SMART" id="SM00304">
    <property type="entry name" value="HAMP"/>
    <property type="match status" value="1"/>
</dbReference>
<dbReference type="AlphaFoldDB" id="A0A3E3DI11"/>
<dbReference type="PROSITE" id="PS50885">
    <property type="entry name" value="HAMP"/>
    <property type="match status" value="1"/>
</dbReference>
<dbReference type="Proteomes" id="UP000261023">
    <property type="component" value="Unassembled WGS sequence"/>
</dbReference>
<dbReference type="SUPFAM" id="SSF158472">
    <property type="entry name" value="HAMP domain-like"/>
    <property type="match status" value="1"/>
</dbReference>
<dbReference type="Gene3D" id="3.30.565.10">
    <property type="entry name" value="Histidine kinase-like ATPase, C-terminal domain"/>
    <property type="match status" value="1"/>
</dbReference>
<dbReference type="GO" id="GO:0000155">
    <property type="term" value="F:phosphorelay sensor kinase activity"/>
    <property type="evidence" value="ECO:0007669"/>
    <property type="project" value="InterPro"/>
</dbReference>
<dbReference type="PANTHER" id="PTHR34220:SF7">
    <property type="entry name" value="SENSOR HISTIDINE KINASE YPDA"/>
    <property type="match status" value="1"/>
</dbReference>
<reference evidence="7 8" key="1">
    <citation type="submission" date="2018-08" db="EMBL/GenBank/DDBJ databases">
        <title>A genome reference for cultivated species of the human gut microbiota.</title>
        <authorList>
            <person name="Zou Y."/>
            <person name="Xue W."/>
            <person name="Luo G."/>
        </authorList>
    </citation>
    <scope>NUCLEOTIDE SEQUENCE [LARGE SCALE GENOMIC DNA]</scope>
    <source>
        <strain evidence="7 8">AF19-13AC</strain>
    </source>
</reference>
<dbReference type="InterPro" id="IPR003594">
    <property type="entry name" value="HATPase_dom"/>
</dbReference>
<dbReference type="Pfam" id="PF02518">
    <property type="entry name" value="HATPase_c"/>
    <property type="match status" value="1"/>
</dbReference>
<dbReference type="CDD" id="cd06225">
    <property type="entry name" value="HAMP"/>
    <property type="match status" value="1"/>
</dbReference>
<keyword evidence="4 7" id="KW-0418">Kinase</keyword>
<dbReference type="InterPro" id="IPR010559">
    <property type="entry name" value="Sig_transdc_His_kin_internal"/>
</dbReference>
<dbReference type="RefSeq" id="WP_029466175.1">
    <property type="nucleotide sequence ID" value="NZ_QTJW01000015.1"/>
</dbReference>
<evidence type="ECO:0000256" key="2">
    <source>
        <dbReference type="ARBA" id="ARBA00022553"/>
    </source>
</evidence>
<dbReference type="EMBL" id="QTJW01000015">
    <property type="protein sequence ID" value="RGD68609.1"/>
    <property type="molecule type" value="Genomic_DNA"/>
</dbReference>
<dbReference type="Pfam" id="PF00672">
    <property type="entry name" value="HAMP"/>
    <property type="match status" value="1"/>
</dbReference>
<accession>A0A3E3DI11</accession>
<feature type="transmembrane region" description="Helical" evidence="5">
    <location>
        <begin position="20"/>
        <end position="41"/>
    </location>
</feature>
<evidence type="ECO:0000259" key="6">
    <source>
        <dbReference type="PROSITE" id="PS50885"/>
    </source>
</evidence>
<dbReference type="InterPro" id="IPR003660">
    <property type="entry name" value="HAMP_dom"/>
</dbReference>
<feature type="transmembrane region" description="Helical" evidence="5">
    <location>
        <begin position="308"/>
        <end position="328"/>
    </location>
</feature>
<dbReference type="Gene3D" id="6.10.340.10">
    <property type="match status" value="1"/>
</dbReference>
<dbReference type="InterPro" id="IPR050640">
    <property type="entry name" value="Bact_2-comp_sensor_kinase"/>
</dbReference>
<gene>
    <name evidence="7" type="ORF">DWX31_20990</name>
</gene>
<dbReference type="SMART" id="SM00387">
    <property type="entry name" value="HATPase_c"/>
    <property type="match status" value="1"/>
</dbReference>
<sequence>MKKVTAYFANLKISSKLWCCMLGIALTLSVFLGLLTSWYFVRLYHEDTYAQTADSLQIGSQALSDSYNTLLNNVIDFASTADFSKITRDVHDGNHADYGRNKALIQDPMANLALSNPILDTMAVIGKNGEFYSLFTNTLKKEENPAAYFGWDLSSVDGVTWLPARQSPFIKSNIIVPVVVPIEQLKNTKYLHIARTAEQADVTIIMLLDNKSIAQRLALSNSAYAERNLYIANQWGENISLDQNSPYYSIAMSKDTAQQVRDIDSEVDIQFIYDSRDYGLYGKNLDYCGLKLVSILPKTLLHQRIARMNTFIVFIALAGLAITTLLAFKLSRFVTKPFEQLITNVQSIESNTYDKPYQTKYNDEVGHLNMAINSMYATIQQQFECIKQSERAKYRSEIQLLSEQINPHFLYNTLECINMEVLGGHKEAAASMITSLGDFLRIGLSYGNEVISISKEITHVRAYIDIMNHRFNRKIDFQYTIASDLKDLVILKSILQPLAENSIRHGFDVEVSCYDNILMPAIEIHVMKEEGHIVLEVSDNGRGINIENANSALYPPKHETSRGHVGLYNIYQRLNAYYGEVTITIESIPYFKNTVKVMIPDNDA</sequence>
<proteinExistence type="predicted"/>
<name>A0A3E3DI11_9FIRM</name>
<dbReference type="SUPFAM" id="SSF55874">
    <property type="entry name" value="ATPase domain of HSP90 chaperone/DNA topoisomerase II/histidine kinase"/>
    <property type="match status" value="1"/>
</dbReference>
<evidence type="ECO:0000256" key="1">
    <source>
        <dbReference type="ARBA" id="ARBA00004370"/>
    </source>
</evidence>
<comment type="caution">
    <text evidence="7">The sequence shown here is derived from an EMBL/GenBank/DDBJ whole genome shotgun (WGS) entry which is preliminary data.</text>
</comment>
<dbReference type="GO" id="GO:0016020">
    <property type="term" value="C:membrane"/>
    <property type="evidence" value="ECO:0007669"/>
    <property type="project" value="UniProtKB-SubCell"/>
</dbReference>
<dbReference type="Pfam" id="PF06580">
    <property type="entry name" value="His_kinase"/>
    <property type="match status" value="1"/>
</dbReference>
<comment type="subcellular location">
    <subcellularLocation>
        <location evidence="1">Membrane</location>
    </subcellularLocation>
</comment>
<keyword evidence="5" id="KW-0812">Transmembrane</keyword>
<evidence type="ECO:0000256" key="5">
    <source>
        <dbReference type="SAM" id="Phobius"/>
    </source>
</evidence>
<dbReference type="PANTHER" id="PTHR34220">
    <property type="entry name" value="SENSOR HISTIDINE KINASE YPDA"/>
    <property type="match status" value="1"/>
</dbReference>
<dbReference type="InterPro" id="IPR036890">
    <property type="entry name" value="HATPase_C_sf"/>
</dbReference>
<protein>
    <submittedName>
        <fullName evidence="7">Sensor histidine kinase</fullName>
    </submittedName>
</protein>
<keyword evidence="2" id="KW-0597">Phosphoprotein</keyword>
<evidence type="ECO:0000313" key="7">
    <source>
        <dbReference type="EMBL" id="RGD68609.1"/>
    </source>
</evidence>
<keyword evidence="5" id="KW-0472">Membrane</keyword>
<evidence type="ECO:0000313" key="8">
    <source>
        <dbReference type="Proteomes" id="UP000261023"/>
    </source>
</evidence>
<feature type="domain" description="HAMP" evidence="6">
    <location>
        <begin position="332"/>
        <end position="384"/>
    </location>
</feature>